<gene>
    <name evidence="7" type="ORF">GCM10007940_19640</name>
</gene>
<evidence type="ECO:0000259" key="5">
    <source>
        <dbReference type="Pfam" id="PF04542"/>
    </source>
</evidence>
<dbReference type="InterPro" id="IPR013325">
    <property type="entry name" value="RNA_pol_sigma_r2"/>
</dbReference>
<dbReference type="AlphaFoldDB" id="A0AA37SQ98"/>
<dbReference type="GO" id="GO:0016987">
    <property type="term" value="F:sigma factor activity"/>
    <property type="evidence" value="ECO:0007669"/>
    <property type="project" value="UniProtKB-KW"/>
</dbReference>
<proteinExistence type="inferred from homology"/>
<organism evidence="7 8">
    <name type="scientific">Portibacter lacus</name>
    <dbReference type="NCBI Taxonomy" id="1099794"/>
    <lineage>
        <taxon>Bacteria</taxon>
        <taxon>Pseudomonadati</taxon>
        <taxon>Bacteroidota</taxon>
        <taxon>Saprospiria</taxon>
        <taxon>Saprospirales</taxon>
        <taxon>Haliscomenobacteraceae</taxon>
        <taxon>Portibacter</taxon>
    </lineage>
</organism>
<dbReference type="Gene3D" id="1.10.10.10">
    <property type="entry name" value="Winged helix-like DNA-binding domain superfamily/Winged helix DNA-binding domain"/>
    <property type="match status" value="1"/>
</dbReference>
<dbReference type="InterPro" id="IPR036388">
    <property type="entry name" value="WH-like_DNA-bd_sf"/>
</dbReference>
<feature type="domain" description="RNA polymerase sigma factor 70 region 4 type 2" evidence="6">
    <location>
        <begin position="96"/>
        <end position="145"/>
    </location>
</feature>
<dbReference type="RefSeq" id="WP_235294059.1">
    <property type="nucleotide sequence ID" value="NZ_BSOH01000011.1"/>
</dbReference>
<dbReference type="Gene3D" id="1.10.1740.10">
    <property type="match status" value="1"/>
</dbReference>
<comment type="caution">
    <text evidence="7">The sequence shown here is derived from an EMBL/GenBank/DDBJ whole genome shotgun (WGS) entry which is preliminary data.</text>
</comment>
<dbReference type="NCBIfam" id="TIGR02937">
    <property type="entry name" value="sigma70-ECF"/>
    <property type="match status" value="1"/>
</dbReference>
<dbReference type="InterPro" id="IPR007627">
    <property type="entry name" value="RNA_pol_sigma70_r2"/>
</dbReference>
<keyword evidence="7" id="KW-0240">DNA-directed RNA polymerase</keyword>
<dbReference type="InterPro" id="IPR013249">
    <property type="entry name" value="RNA_pol_sigma70_r4_t2"/>
</dbReference>
<evidence type="ECO:0000256" key="4">
    <source>
        <dbReference type="ARBA" id="ARBA00023163"/>
    </source>
</evidence>
<sequence>MEEQYISLIQKHEGIIHKVIGLYVDNDEDRKDMHQEILLQSWKSYANFKEDSTFSTWLYKVSLNTALTFRKKEDKRKLVSETPITTTSSESKEDYEMLYFLIKQLNEVDRMLMTLHLDGYKNQEIAEITGMTSNHINVKIHRLKATIIDQLKKANNGHI</sequence>
<dbReference type="EMBL" id="BSOH01000011">
    <property type="protein sequence ID" value="GLR17349.1"/>
    <property type="molecule type" value="Genomic_DNA"/>
</dbReference>
<accession>A0AA37SQ98</accession>
<reference evidence="7" key="2">
    <citation type="submission" date="2023-01" db="EMBL/GenBank/DDBJ databases">
        <title>Draft genome sequence of Portibacter lacus strain NBRC 108769.</title>
        <authorList>
            <person name="Sun Q."/>
            <person name="Mori K."/>
        </authorList>
    </citation>
    <scope>NUCLEOTIDE SEQUENCE</scope>
    <source>
        <strain evidence="7">NBRC 108769</strain>
    </source>
</reference>
<reference evidence="7" key="1">
    <citation type="journal article" date="2014" name="Int. J. Syst. Evol. Microbiol.">
        <title>Complete genome sequence of Corynebacterium casei LMG S-19264T (=DSM 44701T), isolated from a smear-ripened cheese.</title>
        <authorList>
            <consortium name="US DOE Joint Genome Institute (JGI-PGF)"/>
            <person name="Walter F."/>
            <person name="Albersmeier A."/>
            <person name="Kalinowski J."/>
            <person name="Ruckert C."/>
        </authorList>
    </citation>
    <scope>NUCLEOTIDE SEQUENCE</scope>
    <source>
        <strain evidence="7">NBRC 108769</strain>
    </source>
</reference>
<dbReference type="Pfam" id="PF08281">
    <property type="entry name" value="Sigma70_r4_2"/>
    <property type="match status" value="1"/>
</dbReference>
<dbReference type="PANTHER" id="PTHR43133:SF45">
    <property type="entry name" value="RNA POLYMERASE ECF-TYPE SIGMA FACTOR"/>
    <property type="match status" value="1"/>
</dbReference>
<dbReference type="GO" id="GO:0000428">
    <property type="term" value="C:DNA-directed RNA polymerase complex"/>
    <property type="evidence" value="ECO:0007669"/>
    <property type="project" value="UniProtKB-KW"/>
</dbReference>
<keyword evidence="4" id="KW-0804">Transcription</keyword>
<dbReference type="SUPFAM" id="SSF88946">
    <property type="entry name" value="Sigma2 domain of RNA polymerase sigma factors"/>
    <property type="match status" value="1"/>
</dbReference>
<evidence type="ECO:0000313" key="7">
    <source>
        <dbReference type="EMBL" id="GLR17349.1"/>
    </source>
</evidence>
<keyword evidence="8" id="KW-1185">Reference proteome</keyword>
<dbReference type="InterPro" id="IPR014284">
    <property type="entry name" value="RNA_pol_sigma-70_dom"/>
</dbReference>
<dbReference type="Proteomes" id="UP001156666">
    <property type="component" value="Unassembled WGS sequence"/>
</dbReference>
<evidence type="ECO:0000259" key="6">
    <source>
        <dbReference type="Pfam" id="PF08281"/>
    </source>
</evidence>
<evidence type="ECO:0000256" key="2">
    <source>
        <dbReference type="ARBA" id="ARBA00023015"/>
    </source>
</evidence>
<dbReference type="GO" id="GO:0006352">
    <property type="term" value="P:DNA-templated transcription initiation"/>
    <property type="evidence" value="ECO:0007669"/>
    <property type="project" value="InterPro"/>
</dbReference>
<feature type="domain" description="RNA polymerase sigma-70 region 2" evidence="5">
    <location>
        <begin position="8"/>
        <end position="75"/>
    </location>
</feature>
<dbReference type="Pfam" id="PF04542">
    <property type="entry name" value="Sigma70_r2"/>
    <property type="match status" value="1"/>
</dbReference>
<protein>
    <submittedName>
        <fullName evidence="7">DNA-directed RNA polymerase sigma-70 factor</fullName>
    </submittedName>
</protein>
<dbReference type="SUPFAM" id="SSF88659">
    <property type="entry name" value="Sigma3 and sigma4 domains of RNA polymerase sigma factors"/>
    <property type="match status" value="1"/>
</dbReference>
<dbReference type="InterPro" id="IPR013324">
    <property type="entry name" value="RNA_pol_sigma_r3/r4-like"/>
</dbReference>
<evidence type="ECO:0000313" key="8">
    <source>
        <dbReference type="Proteomes" id="UP001156666"/>
    </source>
</evidence>
<evidence type="ECO:0000256" key="3">
    <source>
        <dbReference type="ARBA" id="ARBA00023082"/>
    </source>
</evidence>
<dbReference type="GO" id="GO:0003677">
    <property type="term" value="F:DNA binding"/>
    <property type="evidence" value="ECO:0007669"/>
    <property type="project" value="InterPro"/>
</dbReference>
<comment type="similarity">
    <text evidence="1">Belongs to the sigma-70 factor family. ECF subfamily.</text>
</comment>
<keyword evidence="2" id="KW-0805">Transcription regulation</keyword>
<dbReference type="PANTHER" id="PTHR43133">
    <property type="entry name" value="RNA POLYMERASE ECF-TYPE SIGMA FACTO"/>
    <property type="match status" value="1"/>
</dbReference>
<dbReference type="InterPro" id="IPR039425">
    <property type="entry name" value="RNA_pol_sigma-70-like"/>
</dbReference>
<keyword evidence="3" id="KW-0731">Sigma factor</keyword>
<evidence type="ECO:0000256" key="1">
    <source>
        <dbReference type="ARBA" id="ARBA00010641"/>
    </source>
</evidence>
<name>A0AA37SQ98_9BACT</name>